<dbReference type="InterPro" id="IPR003587">
    <property type="entry name" value="Hint_dom_N"/>
</dbReference>
<dbReference type="InterPro" id="IPR036844">
    <property type="entry name" value="Hint_dom_sf"/>
</dbReference>
<dbReference type="Gene3D" id="2.170.16.10">
    <property type="entry name" value="Hedgehog/Intein (Hint) domain"/>
    <property type="match status" value="1"/>
</dbReference>
<dbReference type="GO" id="GO:0016539">
    <property type="term" value="P:intein-mediated protein splicing"/>
    <property type="evidence" value="ECO:0007669"/>
    <property type="project" value="InterPro"/>
</dbReference>
<sequence>MGVILAGAFWGALAGGLIGGAVGGIAAAINGGSFLEGFADGALSGAVSGAVTGAACAGLGALGAAAGKGIQCMSTVGKAINVTSKVTAALSLGMDGFDMLAMGVSLFDPSNALVEFNRKLHSNALYNGFQIAVNALAVFSAGAASTMKCFVAGTMVLTAAGLVAIENIKVGDKVIAANPETFEVAEKTVLETYVRETTELLHLRIGGEVIKTTVDHPFYVKDVGFVEAVNLQVGDKLVDSKGNVLVVEEKKLKITGKPVKVYNFKVDDFHTYHVGNKGILVHNANYNPKTTFENLDLETASNKQKGNYGEYRADDNLINNPKLKEVGYDLEQIGGKVPTSPDDKITKGIDGIYVNKNPNSNIKYVIDESKFNTAQLGKTKKGIKQMSDEWLREKQGKRILQAVNGDRRLKDDIIEALNNGAVEKVLSRVGKDGKVTTYRLNSNGEIIGFWP</sequence>
<name>A0AB36TEK0_ACETH</name>
<evidence type="ECO:0000259" key="1">
    <source>
        <dbReference type="SMART" id="SM00306"/>
    </source>
</evidence>
<dbReference type="InterPro" id="IPR006141">
    <property type="entry name" value="Intein_N"/>
</dbReference>
<dbReference type="CDD" id="cd00081">
    <property type="entry name" value="Hint"/>
    <property type="match status" value="1"/>
</dbReference>
<evidence type="ECO:0000313" key="2">
    <source>
        <dbReference type="EMBL" id="PFH02337.1"/>
    </source>
</evidence>
<dbReference type="PROSITE" id="PS50818">
    <property type="entry name" value="INTEIN_C_TER"/>
    <property type="match status" value="1"/>
</dbReference>
<feature type="domain" description="Hint" evidence="1">
    <location>
        <begin position="147"/>
        <end position="241"/>
    </location>
</feature>
<dbReference type="SMART" id="SM00306">
    <property type="entry name" value="HintN"/>
    <property type="match status" value="1"/>
</dbReference>
<evidence type="ECO:0000313" key="3">
    <source>
        <dbReference type="Proteomes" id="UP000223596"/>
    </source>
</evidence>
<dbReference type="AlphaFoldDB" id="A0AB36TEK0"/>
<proteinExistence type="predicted"/>
<dbReference type="PROSITE" id="PS50817">
    <property type="entry name" value="INTEIN_N_TER"/>
    <property type="match status" value="1"/>
</dbReference>
<accession>A0AB36TEK0</accession>
<dbReference type="InterPro" id="IPR030934">
    <property type="entry name" value="Intein_C"/>
</dbReference>
<protein>
    <submittedName>
        <fullName evidence="2">Intein/intein</fullName>
    </submittedName>
</protein>
<organism evidence="2 3">
    <name type="scientific">Acetivibrio thermocellus AD2</name>
    <dbReference type="NCBI Taxonomy" id="1138384"/>
    <lineage>
        <taxon>Bacteria</taxon>
        <taxon>Bacillati</taxon>
        <taxon>Bacillota</taxon>
        <taxon>Clostridia</taxon>
        <taxon>Eubacteriales</taxon>
        <taxon>Oscillospiraceae</taxon>
        <taxon>Acetivibrio</taxon>
    </lineage>
</organism>
<reference evidence="2 3" key="1">
    <citation type="submission" date="2017-09" db="EMBL/GenBank/DDBJ databases">
        <title>Evaluation of Pacific Biosciences Sequencing Technology to Finishing C. thermocellum Genome Sequences.</title>
        <authorList>
            <person name="Brown S."/>
        </authorList>
    </citation>
    <scope>NUCLEOTIDE SEQUENCE [LARGE SCALE GENOMIC DNA]</scope>
    <source>
        <strain evidence="2 3">AD2</strain>
    </source>
</reference>
<dbReference type="SUPFAM" id="SSF51294">
    <property type="entry name" value="Hedgehog/intein (Hint) domain"/>
    <property type="match status" value="1"/>
</dbReference>
<dbReference type="CDD" id="cd20729">
    <property type="entry name" value="PoNe_LXG-like"/>
    <property type="match status" value="1"/>
</dbReference>
<gene>
    <name evidence="2" type="ORF">M972_111107</name>
</gene>
<dbReference type="Proteomes" id="UP000223596">
    <property type="component" value="Unassembled WGS sequence"/>
</dbReference>
<comment type="caution">
    <text evidence="2">The sequence shown here is derived from an EMBL/GenBank/DDBJ whole genome shotgun (WGS) entry which is preliminary data.</text>
</comment>
<dbReference type="Pfam" id="PF07591">
    <property type="entry name" value="PT-HINT"/>
    <property type="match status" value="1"/>
</dbReference>
<dbReference type="EMBL" id="PDBW01000001">
    <property type="protein sequence ID" value="PFH02337.1"/>
    <property type="molecule type" value="Genomic_DNA"/>
</dbReference>